<dbReference type="CDD" id="cd00551">
    <property type="entry name" value="AmyAc_family"/>
    <property type="match status" value="1"/>
</dbReference>
<sequence>MIRRFWCTLVLSMLIGLAIQAQPKREVRAVWLTTIGGLDWPHNYAQGERSRAKQQAELQTMLDQLQAAGVNTILLQTRIRGTVIYPSDYEPLDGCLSGVPGTSPGYDALQFAIDECHKRGMAVQAWLVSIPVGKWNGLGCKRLRQRYPQLIVKIGDEGYMNPEKPQTASHIAKLCQEIVSKYDVDGIHLDYIRYPETWNIKVKPDQGRTFITNIVTAASNAVKALKPWVRMSCSPIGKANDLPRYWSHGWNAYARVLQNAQQWLADGLMDELYPMMYFKGNHFYPFALDWQEQAQGKIVVPGLGIYMMALQEKNWPLTDITREMLVARHIGMGHAYFRSKFFTDNTKGIYTTTADDIDATPALQPALTWRAQQQPAAPSDVHTTATKITWQAQPGCTYNLYSSEQWPVDTEKAENLMLVRHASAQLNIPAGNQRYYALTAMDRYGNESQPTQCNEKKTPPASDALLCTGNTLHMPDNYDANEGLLTLSALDGTLLQTLSVRNNVINMQGIADGVYQLRTLNAADVSHHIAFVIVKRF</sequence>
<dbReference type="PANTHER" id="PTHR43405:SF1">
    <property type="entry name" value="GLYCOSYL HYDROLASE DIGH"/>
    <property type="match status" value="1"/>
</dbReference>
<dbReference type="Gene3D" id="3.20.20.80">
    <property type="entry name" value="Glycosidases"/>
    <property type="match status" value="1"/>
</dbReference>
<feature type="domain" description="Glycosyl hydrolase-like 10" evidence="3">
    <location>
        <begin position="26"/>
        <end position="196"/>
    </location>
</feature>
<dbReference type="AlphaFoldDB" id="A0A1T4PGE5"/>
<dbReference type="STRING" id="28136.SAMN02745202_01414"/>
<feature type="chain" id="PRO_5010561736" evidence="2">
    <location>
        <begin position="22"/>
        <end position="537"/>
    </location>
</feature>
<dbReference type="SUPFAM" id="SSF51445">
    <property type="entry name" value="(Trans)glycosidases"/>
    <property type="match status" value="1"/>
</dbReference>
<dbReference type="Gene3D" id="2.60.40.10">
    <property type="entry name" value="Immunoglobulins"/>
    <property type="match status" value="1"/>
</dbReference>
<feature type="domain" description="Glycosyl hydrolase-like 10" evidence="3">
    <location>
        <begin position="211"/>
        <end position="302"/>
    </location>
</feature>
<evidence type="ECO:0000313" key="4">
    <source>
        <dbReference type="EMBL" id="SJZ89848.1"/>
    </source>
</evidence>
<keyword evidence="4" id="KW-0378">Hydrolase</keyword>
<dbReference type="PANTHER" id="PTHR43405">
    <property type="entry name" value="GLYCOSYL HYDROLASE DIGH"/>
    <property type="match status" value="1"/>
</dbReference>
<dbReference type="eggNOG" id="COG1649">
    <property type="taxonomic scope" value="Bacteria"/>
</dbReference>
<accession>A0A1T4PGE5</accession>
<dbReference type="Proteomes" id="UP000190065">
    <property type="component" value="Unassembled WGS sequence"/>
</dbReference>
<evidence type="ECO:0000256" key="2">
    <source>
        <dbReference type="SAM" id="SignalP"/>
    </source>
</evidence>
<evidence type="ECO:0000259" key="3">
    <source>
        <dbReference type="Pfam" id="PF02638"/>
    </source>
</evidence>
<dbReference type="InterPro" id="IPR052177">
    <property type="entry name" value="Divisome_Glycosyl_Hydrolase"/>
</dbReference>
<organism evidence="4 5">
    <name type="scientific">Segatella oulorum</name>
    <dbReference type="NCBI Taxonomy" id="28136"/>
    <lineage>
        <taxon>Bacteria</taxon>
        <taxon>Pseudomonadati</taxon>
        <taxon>Bacteroidota</taxon>
        <taxon>Bacteroidia</taxon>
        <taxon>Bacteroidales</taxon>
        <taxon>Prevotellaceae</taxon>
        <taxon>Segatella</taxon>
    </lineage>
</organism>
<dbReference type="EMBL" id="FUXK01000014">
    <property type="protein sequence ID" value="SJZ89848.1"/>
    <property type="molecule type" value="Genomic_DNA"/>
</dbReference>
<evidence type="ECO:0000313" key="5">
    <source>
        <dbReference type="Proteomes" id="UP000190065"/>
    </source>
</evidence>
<keyword evidence="1 2" id="KW-0732">Signal</keyword>
<dbReference type="InterPro" id="IPR017853">
    <property type="entry name" value="GH"/>
</dbReference>
<reference evidence="4 5" key="1">
    <citation type="submission" date="2017-02" db="EMBL/GenBank/DDBJ databases">
        <authorList>
            <person name="Peterson S.W."/>
        </authorList>
    </citation>
    <scope>NUCLEOTIDE SEQUENCE [LARGE SCALE GENOMIC DNA]</scope>
    <source>
        <strain evidence="4 5">ATCC 43324</strain>
    </source>
</reference>
<protein>
    <submittedName>
        <fullName evidence="4">Glycosyl hydrolase-like 10</fullName>
    </submittedName>
</protein>
<evidence type="ECO:0000256" key="1">
    <source>
        <dbReference type="ARBA" id="ARBA00022729"/>
    </source>
</evidence>
<proteinExistence type="predicted"/>
<gene>
    <name evidence="4" type="ORF">SAMN02745202_01414</name>
</gene>
<dbReference type="InterPro" id="IPR003790">
    <property type="entry name" value="GHL10"/>
</dbReference>
<dbReference type="Pfam" id="PF02638">
    <property type="entry name" value="GHL10"/>
    <property type="match status" value="2"/>
</dbReference>
<feature type="signal peptide" evidence="2">
    <location>
        <begin position="1"/>
        <end position="21"/>
    </location>
</feature>
<name>A0A1T4PGE5_9BACT</name>
<dbReference type="InterPro" id="IPR013783">
    <property type="entry name" value="Ig-like_fold"/>
</dbReference>
<dbReference type="RefSeq" id="WP_025070992.1">
    <property type="nucleotide sequence ID" value="NZ_FUXK01000014.1"/>
</dbReference>
<dbReference type="GO" id="GO:0016787">
    <property type="term" value="F:hydrolase activity"/>
    <property type="evidence" value="ECO:0007669"/>
    <property type="project" value="UniProtKB-KW"/>
</dbReference>